<protein>
    <recommendedName>
        <fullName evidence="2">Tyr recombinase domain-containing protein</fullName>
    </recommendedName>
</protein>
<keyword evidence="1" id="KW-0233">DNA recombination</keyword>
<dbReference type="InterPro" id="IPR002711">
    <property type="entry name" value="HNH"/>
</dbReference>
<dbReference type="SMART" id="SM00507">
    <property type="entry name" value="HNHc"/>
    <property type="match status" value="1"/>
</dbReference>
<gene>
    <name evidence="3" type="ORF">FEJ81_10595</name>
</gene>
<dbReference type="CDD" id="cd00397">
    <property type="entry name" value="DNA_BRE_C"/>
    <property type="match status" value="1"/>
</dbReference>
<evidence type="ECO:0000313" key="3">
    <source>
        <dbReference type="EMBL" id="QCS42783.1"/>
    </source>
</evidence>
<dbReference type="PANTHER" id="PTHR33877">
    <property type="entry name" value="SLL1193 PROTEIN"/>
    <property type="match status" value="1"/>
</dbReference>
<dbReference type="PROSITE" id="PS51898">
    <property type="entry name" value="TYR_RECOMBINASE"/>
    <property type="match status" value="1"/>
</dbReference>
<dbReference type="Gene3D" id="1.10.443.10">
    <property type="entry name" value="Intergrase catalytic core"/>
    <property type="match status" value="1"/>
</dbReference>
<evidence type="ECO:0000259" key="2">
    <source>
        <dbReference type="PROSITE" id="PS51898"/>
    </source>
</evidence>
<dbReference type="Pfam" id="PF01844">
    <property type="entry name" value="HNH"/>
    <property type="match status" value="1"/>
</dbReference>
<dbReference type="GO" id="GO:0015074">
    <property type="term" value="P:DNA integration"/>
    <property type="evidence" value="ECO:0007669"/>
    <property type="project" value="InterPro"/>
</dbReference>
<evidence type="ECO:0000313" key="4">
    <source>
        <dbReference type="Proteomes" id="UP000302218"/>
    </source>
</evidence>
<dbReference type="GO" id="GO:0008270">
    <property type="term" value="F:zinc ion binding"/>
    <property type="evidence" value="ECO:0007669"/>
    <property type="project" value="InterPro"/>
</dbReference>
<reference evidence="4" key="1">
    <citation type="submission" date="2019-05" db="EMBL/GenBank/DDBJ databases">
        <title>Genome sequence and methylation pattern of the halophilic Archaeon Natrinema versiforme BOL5-4.</title>
        <authorList>
            <person name="DasSarma P."/>
            <person name="Anton B.P."/>
            <person name="DasSarma S.L."/>
            <person name="Martinez F.L."/>
            <person name="Guzman D."/>
            <person name="Roberts R.J."/>
            <person name="DasSarma S."/>
        </authorList>
    </citation>
    <scope>NUCLEOTIDE SEQUENCE [LARGE SCALE GENOMIC DNA]</scope>
    <source>
        <strain evidence="4">BOL5-4</strain>
    </source>
</reference>
<dbReference type="RefSeq" id="WP_138245263.1">
    <property type="nucleotide sequence ID" value="NZ_CP040330.1"/>
</dbReference>
<dbReference type="InterPro" id="IPR052892">
    <property type="entry name" value="NA-targeting_endonuclease"/>
</dbReference>
<dbReference type="EMBL" id="CP040330">
    <property type="protein sequence ID" value="QCS42783.1"/>
    <property type="molecule type" value="Genomic_DNA"/>
</dbReference>
<dbReference type="InterPro" id="IPR003615">
    <property type="entry name" value="HNH_nuc"/>
</dbReference>
<accession>A0A4P8WKX6</accession>
<dbReference type="GO" id="GO:0006310">
    <property type="term" value="P:DNA recombination"/>
    <property type="evidence" value="ECO:0007669"/>
    <property type="project" value="UniProtKB-KW"/>
</dbReference>
<dbReference type="GO" id="GO:0004519">
    <property type="term" value="F:endonuclease activity"/>
    <property type="evidence" value="ECO:0007669"/>
    <property type="project" value="InterPro"/>
</dbReference>
<dbReference type="PANTHER" id="PTHR33877:SF1">
    <property type="entry name" value="TYPE IV METHYL-DIRECTED RESTRICTION ENZYME ECOKMCRA"/>
    <property type="match status" value="1"/>
</dbReference>
<organism evidence="3 4">
    <name type="scientific">Natrinema versiforme</name>
    <dbReference type="NCBI Taxonomy" id="88724"/>
    <lineage>
        <taxon>Archaea</taxon>
        <taxon>Methanobacteriati</taxon>
        <taxon>Methanobacteriota</taxon>
        <taxon>Stenosarchaea group</taxon>
        <taxon>Halobacteria</taxon>
        <taxon>Halobacteriales</taxon>
        <taxon>Natrialbaceae</taxon>
        <taxon>Natrinema</taxon>
    </lineage>
</organism>
<dbReference type="InterPro" id="IPR002104">
    <property type="entry name" value="Integrase_catalytic"/>
</dbReference>
<dbReference type="Gene3D" id="1.10.30.50">
    <property type="match status" value="1"/>
</dbReference>
<name>A0A4P8WKX6_9EURY</name>
<dbReference type="OrthoDB" id="11472at2157"/>
<dbReference type="GO" id="GO:0003677">
    <property type="term" value="F:DNA binding"/>
    <property type="evidence" value="ECO:0007669"/>
    <property type="project" value="InterPro"/>
</dbReference>
<dbReference type="CDD" id="cd00085">
    <property type="entry name" value="HNHc"/>
    <property type="match status" value="1"/>
</dbReference>
<evidence type="ECO:0000256" key="1">
    <source>
        <dbReference type="ARBA" id="ARBA00023172"/>
    </source>
</evidence>
<dbReference type="InterPro" id="IPR011010">
    <property type="entry name" value="DNA_brk_join_enz"/>
</dbReference>
<dbReference type="InterPro" id="IPR013762">
    <property type="entry name" value="Integrase-like_cat_sf"/>
</dbReference>
<dbReference type="Proteomes" id="UP000302218">
    <property type="component" value="Chromosome"/>
</dbReference>
<dbReference type="AlphaFoldDB" id="A0A4P8WKX6"/>
<dbReference type="SUPFAM" id="SSF56349">
    <property type="entry name" value="DNA breaking-rejoining enzymes"/>
    <property type="match status" value="1"/>
</dbReference>
<dbReference type="GeneID" id="40265726"/>
<proteinExistence type="predicted"/>
<dbReference type="KEGG" id="nvr:FEJ81_10595"/>
<feature type="domain" description="Tyr recombinase" evidence="2">
    <location>
        <begin position="75"/>
        <end position="288"/>
    </location>
</feature>
<sequence>MGERLHGHDWFKIREQVLERDNGSCRNCGEGSNLVVHHIVPISGQGTNQVTNLVTLCRPCHRSAHNHRWKEESDSSPESTSRKIFSTEAISTVCRSTRHPLHLALIGIVAKTGIGVGEICNLDLTDVALVKSDTTDTLPELSGSGLQIRYGGAIPYSNRRERKERTVIPADSELEDILLRWIAIRPDNPHTDALFVKTKEKWGERIDPSTVRYVFEKIGRDHGLYSENNEMKNLTPVSLRYFFEERFNGRPVHRKYILGQGAGADIDYLSLEDDYRKNVFKISDQGST</sequence>